<keyword evidence="1" id="KW-0812">Transmembrane</keyword>
<reference evidence="4" key="2">
    <citation type="journal article" date="2019" name="Int. J. Syst. Evol. Microbiol.">
        <title>The Global Catalogue of Microorganisms (GCM) 10K type strain sequencing project: providing services to taxonomists for standard genome sequencing and annotation.</title>
        <authorList>
            <consortium name="The Broad Institute Genomics Platform"/>
            <consortium name="The Broad Institute Genome Sequencing Center for Infectious Disease"/>
            <person name="Wu L."/>
            <person name="Ma J."/>
        </authorList>
    </citation>
    <scope>NUCLEOTIDE SEQUENCE [LARGE SCALE GENOMIC DNA]</scope>
    <source>
        <strain evidence="4">JCM 9651</strain>
    </source>
</reference>
<dbReference type="EMBL" id="BAAAYL010000001">
    <property type="protein sequence ID" value="GAA3379708.1"/>
    <property type="molecule type" value="Genomic_DNA"/>
</dbReference>
<reference evidence="3" key="1">
    <citation type="journal article" date="2014" name="Int. J. Syst. Evol. Microbiol.">
        <title>Complete genome of a new Firmicutes species belonging to the dominant human colonic microbiota ('Ruminococcus bicirculans') reveals two chromosomes and a selective capacity to utilize plant glucans.</title>
        <authorList>
            <consortium name="NISC Comparative Sequencing Program"/>
            <person name="Wegmann U."/>
            <person name="Louis P."/>
            <person name="Goesmann A."/>
            <person name="Henrissat B."/>
            <person name="Duncan S.H."/>
            <person name="Flint H.J."/>
        </authorList>
    </citation>
    <scope>NUCLEOTIDE SEQUENCE</scope>
    <source>
        <strain evidence="3">JCM 9651</strain>
    </source>
</reference>
<protein>
    <submittedName>
        <fullName evidence="3">Uncharacterized protein</fullName>
    </submittedName>
</protein>
<reference evidence="3" key="3">
    <citation type="submission" date="2023-12" db="EMBL/GenBank/DDBJ databases">
        <authorList>
            <person name="Sun Q."/>
            <person name="Inoue M."/>
        </authorList>
    </citation>
    <scope>NUCLEOTIDE SEQUENCE</scope>
    <source>
        <strain evidence="3">JCM 9651</strain>
    </source>
</reference>
<sequence length="179" mass="18396">MSHMVLALGAAVISGSGCVWFVPAVVDLRAGDDRLPSRRFAAWACVTGWATGAALALVLLVARSWQPVCAVAAAGAALTATLAVRARTCRRREEEESIRRWKALRCTGPVGAPDRSRAVFLAWALSGLLVAGTASAAVIATAGHSGTMTAALAGALVCALFLLLACMRAVAARGRAGRL</sequence>
<feature type="transmembrane region" description="Helical" evidence="1">
    <location>
        <begin position="40"/>
        <end position="59"/>
    </location>
</feature>
<evidence type="ECO:0000256" key="1">
    <source>
        <dbReference type="SAM" id="Phobius"/>
    </source>
</evidence>
<feature type="transmembrane region" description="Helical" evidence="1">
    <location>
        <begin position="6"/>
        <end position="28"/>
    </location>
</feature>
<feature type="transmembrane region" description="Helical" evidence="1">
    <location>
        <begin position="120"/>
        <end position="142"/>
    </location>
</feature>
<organism evidence="3 4">
    <name type="scientific">Streptomyces sannanensis</name>
    <dbReference type="NCBI Taxonomy" id="285536"/>
    <lineage>
        <taxon>Bacteria</taxon>
        <taxon>Bacillati</taxon>
        <taxon>Actinomycetota</taxon>
        <taxon>Actinomycetes</taxon>
        <taxon>Kitasatosporales</taxon>
        <taxon>Streptomycetaceae</taxon>
        <taxon>Streptomyces</taxon>
    </lineage>
</organism>
<feature type="transmembrane region" description="Helical" evidence="1">
    <location>
        <begin position="65"/>
        <end position="84"/>
    </location>
</feature>
<accession>A0ABP6SLX3</accession>
<evidence type="ECO:0000313" key="3">
    <source>
        <dbReference type="EMBL" id="GAA3379708.1"/>
    </source>
</evidence>
<name>A0ABP6SLX3_9ACTN</name>
<dbReference type="EMBL" id="BAAAYL010000001">
    <property type="protein sequence ID" value="GAA3367986.1"/>
    <property type="molecule type" value="Genomic_DNA"/>
</dbReference>
<keyword evidence="1" id="KW-0472">Membrane</keyword>
<feature type="transmembrane region" description="Helical" evidence="1">
    <location>
        <begin position="148"/>
        <end position="171"/>
    </location>
</feature>
<evidence type="ECO:0000313" key="4">
    <source>
        <dbReference type="Proteomes" id="UP001499990"/>
    </source>
</evidence>
<dbReference type="RefSeq" id="WP_345034168.1">
    <property type="nucleotide sequence ID" value="NZ_BAAAYL010000001.1"/>
</dbReference>
<evidence type="ECO:0000313" key="2">
    <source>
        <dbReference type="EMBL" id="GAA3367986.1"/>
    </source>
</evidence>
<comment type="caution">
    <text evidence="3">The sequence shown here is derived from an EMBL/GenBank/DDBJ whole genome shotgun (WGS) entry which is preliminary data.</text>
</comment>
<dbReference type="Proteomes" id="UP001499990">
    <property type="component" value="Unassembled WGS sequence"/>
</dbReference>
<keyword evidence="1" id="KW-1133">Transmembrane helix</keyword>
<gene>
    <name evidence="2" type="ORF">GCM10020367_04500</name>
    <name evidence="3" type="ORF">GCM10020367_64350</name>
</gene>
<proteinExistence type="predicted"/>
<keyword evidence="4" id="KW-1185">Reference proteome</keyword>